<evidence type="ECO:0000313" key="3">
    <source>
        <dbReference type="Proteomes" id="UP001437460"/>
    </source>
</evidence>
<comment type="caution">
    <text evidence="2">The sequence shown here is derived from an EMBL/GenBank/DDBJ whole genome shotgun (WGS) entry which is preliminary data.</text>
</comment>
<dbReference type="RefSeq" id="WP_349228428.1">
    <property type="nucleotide sequence ID" value="NZ_JBBMFJ010000003.1"/>
</dbReference>
<sequence>MVQCNELTNSGRKKKMENDFMLNEDKIKLMTGIALFEKREGKHIFPANRYFRSDYISGRILRSFFAYTVCFILCALMWVLYSMERLLNVMELDEVVGAAKAGAALYVAGLVLYLIITWIVSSKRYEYARRGMRVYIAKLKRLEKRYDVQSRTRELTKEGSRYDDVSRA</sequence>
<reference evidence="2 3" key="1">
    <citation type="submission" date="2024-03" db="EMBL/GenBank/DDBJ databases">
        <title>Human intestinal bacterial collection.</title>
        <authorList>
            <person name="Pauvert C."/>
            <person name="Hitch T.C.A."/>
            <person name="Clavel T."/>
        </authorList>
    </citation>
    <scope>NUCLEOTIDE SEQUENCE [LARGE SCALE GENOMIC DNA]</scope>
    <source>
        <strain evidence="2 3">CLA-AP-H27</strain>
    </source>
</reference>
<dbReference type="EMBL" id="JBBMFJ010000003">
    <property type="protein sequence ID" value="MEQ2562001.1"/>
    <property type="molecule type" value="Genomic_DNA"/>
</dbReference>
<organism evidence="2 3">
    <name type="scientific">Ventrimonas faecis</name>
    <dbReference type="NCBI Taxonomy" id="3133170"/>
    <lineage>
        <taxon>Bacteria</taxon>
        <taxon>Bacillati</taxon>
        <taxon>Bacillota</taxon>
        <taxon>Clostridia</taxon>
        <taxon>Lachnospirales</taxon>
        <taxon>Lachnospiraceae</taxon>
        <taxon>Ventrimonas</taxon>
    </lineage>
</organism>
<name>A0ABV1HI70_9FIRM</name>
<evidence type="ECO:0000313" key="2">
    <source>
        <dbReference type="EMBL" id="MEQ2562001.1"/>
    </source>
</evidence>
<accession>A0ABV1HI70</accession>
<protein>
    <submittedName>
        <fullName evidence="2">Uncharacterized protein</fullName>
    </submittedName>
</protein>
<proteinExistence type="predicted"/>
<gene>
    <name evidence="2" type="ORF">WMO41_02190</name>
</gene>
<evidence type="ECO:0000256" key="1">
    <source>
        <dbReference type="SAM" id="Phobius"/>
    </source>
</evidence>
<dbReference type="Proteomes" id="UP001437460">
    <property type="component" value="Unassembled WGS sequence"/>
</dbReference>
<keyword evidence="1" id="KW-1133">Transmembrane helix</keyword>
<feature type="transmembrane region" description="Helical" evidence="1">
    <location>
        <begin position="60"/>
        <end position="81"/>
    </location>
</feature>
<keyword evidence="1" id="KW-0472">Membrane</keyword>
<keyword evidence="3" id="KW-1185">Reference proteome</keyword>
<feature type="transmembrane region" description="Helical" evidence="1">
    <location>
        <begin position="101"/>
        <end position="120"/>
    </location>
</feature>
<keyword evidence="1" id="KW-0812">Transmembrane</keyword>